<name>A0A3S5ANH5_9PLAT</name>
<feature type="chain" id="PRO_5018692313" description="Secreted protein" evidence="2">
    <location>
        <begin position="18"/>
        <end position="111"/>
    </location>
</feature>
<feature type="signal peptide" evidence="2">
    <location>
        <begin position="1"/>
        <end position="17"/>
    </location>
</feature>
<gene>
    <name evidence="3" type="ORF">PXEA_LOCUS34679</name>
</gene>
<keyword evidence="2" id="KW-0732">Signal</keyword>
<evidence type="ECO:0000256" key="2">
    <source>
        <dbReference type="SAM" id="SignalP"/>
    </source>
</evidence>
<evidence type="ECO:0000313" key="3">
    <source>
        <dbReference type="EMBL" id="VEL41239.1"/>
    </source>
</evidence>
<keyword evidence="4" id="KW-1185">Reference proteome</keyword>
<dbReference type="AlphaFoldDB" id="A0A3S5ANH5"/>
<proteinExistence type="predicted"/>
<feature type="region of interest" description="Disordered" evidence="1">
    <location>
        <begin position="40"/>
        <end position="67"/>
    </location>
</feature>
<accession>A0A3S5ANH5</accession>
<dbReference type="EMBL" id="CAAALY010268515">
    <property type="protein sequence ID" value="VEL41239.1"/>
    <property type="molecule type" value="Genomic_DNA"/>
</dbReference>
<evidence type="ECO:0000313" key="4">
    <source>
        <dbReference type="Proteomes" id="UP000784294"/>
    </source>
</evidence>
<evidence type="ECO:0000256" key="1">
    <source>
        <dbReference type="SAM" id="MobiDB-lite"/>
    </source>
</evidence>
<organism evidence="3 4">
    <name type="scientific">Protopolystoma xenopodis</name>
    <dbReference type="NCBI Taxonomy" id="117903"/>
    <lineage>
        <taxon>Eukaryota</taxon>
        <taxon>Metazoa</taxon>
        <taxon>Spiralia</taxon>
        <taxon>Lophotrochozoa</taxon>
        <taxon>Platyhelminthes</taxon>
        <taxon>Monogenea</taxon>
        <taxon>Polyopisthocotylea</taxon>
        <taxon>Polystomatidea</taxon>
        <taxon>Polystomatidae</taxon>
        <taxon>Protopolystoma</taxon>
    </lineage>
</organism>
<protein>
    <recommendedName>
        <fullName evidence="5">Secreted protein</fullName>
    </recommendedName>
</protein>
<reference evidence="3" key="1">
    <citation type="submission" date="2018-11" db="EMBL/GenBank/DDBJ databases">
        <authorList>
            <consortium name="Pathogen Informatics"/>
        </authorList>
    </citation>
    <scope>NUCLEOTIDE SEQUENCE</scope>
</reference>
<evidence type="ECO:0008006" key="5">
    <source>
        <dbReference type="Google" id="ProtNLM"/>
    </source>
</evidence>
<sequence>MHCHLALLLRLFQFTSASPETSSPPQEQADKWQWPSASFCRGQAGPQSTDAKEDKRSTASVTRSRKFGSGLHQCHKHLHEHCSGVTEKWEDRTPSSEHLSWPRKYFSATAI</sequence>
<dbReference type="Proteomes" id="UP000784294">
    <property type="component" value="Unassembled WGS sequence"/>
</dbReference>
<comment type="caution">
    <text evidence="3">The sequence shown here is derived from an EMBL/GenBank/DDBJ whole genome shotgun (WGS) entry which is preliminary data.</text>
</comment>